<feature type="region of interest" description="Disordered" evidence="1">
    <location>
        <begin position="135"/>
        <end position="163"/>
    </location>
</feature>
<dbReference type="EMBL" id="AAMX01000004">
    <property type="protein sequence ID" value="EAQ32577.1"/>
    <property type="molecule type" value="Genomic_DNA"/>
</dbReference>
<sequence>MSQRDEFIKGPNALRLAQIEQSLQRIKDAGFEREAELLRSEIEMLRQKAGAVYDSVEPVFKANVKWRKQPKNAALARHRSLDDYKFELREWALQKYLQEKQWRRDNEKVMRPKKDAPNSADEWLLKLYWEDRKFESETETDGKPIDATMGNLHGSPEPPIERKFKPTKNFFYKAIQNLS</sequence>
<protein>
    <submittedName>
        <fullName evidence="2">Uncharacterized protein</fullName>
    </submittedName>
</protein>
<name>A0ABM9WNJ9_9GAMM</name>
<evidence type="ECO:0000313" key="2">
    <source>
        <dbReference type="EMBL" id="EAQ32577.1"/>
    </source>
</evidence>
<proteinExistence type="predicted"/>
<feature type="compositionally biased region" description="Basic and acidic residues" evidence="1">
    <location>
        <begin position="135"/>
        <end position="144"/>
    </location>
</feature>
<gene>
    <name evidence="2" type="ORF">OS145_08903</name>
</gene>
<dbReference type="Proteomes" id="UP000016543">
    <property type="component" value="Unassembled WGS sequence"/>
</dbReference>
<evidence type="ECO:0000313" key="3">
    <source>
        <dbReference type="Proteomes" id="UP000016543"/>
    </source>
</evidence>
<organism evidence="2 3">
    <name type="scientific">Idiomarina baltica OS145</name>
    <dbReference type="NCBI Taxonomy" id="314276"/>
    <lineage>
        <taxon>Bacteria</taxon>
        <taxon>Pseudomonadati</taxon>
        <taxon>Pseudomonadota</taxon>
        <taxon>Gammaproteobacteria</taxon>
        <taxon>Alteromonadales</taxon>
        <taxon>Idiomarinaceae</taxon>
        <taxon>Idiomarina</taxon>
    </lineage>
</organism>
<comment type="caution">
    <text evidence="2">The sequence shown here is derived from an EMBL/GenBank/DDBJ whole genome shotgun (WGS) entry which is preliminary data.</text>
</comment>
<dbReference type="RefSeq" id="WP_006954546.1">
    <property type="nucleotide sequence ID" value="NZ_CH672403.1"/>
</dbReference>
<reference evidence="2 3" key="1">
    <citation type="submission" date="2006-01" db="EMBL/GenBank/DDBJ databases">
        <authorList>
            <person name="Brettar I."/>
            <person name="Hofle M."/>
            <person name="Ferriera S."/>
            <person name="Johnson J."/>
            <person name="Kravitz S."/>
            <person name="Halpern A."/>
            <person name="Remington K."/>
            <person name="Beeson K."/>
            <person name="Tran B."/>
            <person name="Rogers Y.-H."/>
            <person name="Friedman R."/>
            <person name="Venter J.C."/>
        </authorList>
    </citation>
    <scope>NUCLEOTIDE SEQUENCE [LARGE SCALE GENOMIC DNA]</scope>
    <source>
        <strain evidence="2 3">OS145</strain>
    </source>
</reference>
<accession>A0ABM9WNJ9</accession>
<evidence type="ECO:0000256" key="1">
    <source>
        <dbReference type="SAM" id="MobiDB-lite"/>
    </source>
</evidence>
<keyword evidence="3" id="KW-1185">Reference proteome</keyword>